<comment type="caution">
    <text evidence="10">The sequence shown here is derived from an EMBL/GenBank/DDBJ whole genome shotgun (WGS) entry which is preliminary data.</text>
</comment>
<feature type="region of interest" description="Disordered" evidence="8">
    <location>
        <begin position="287"/>
        <end position="309"/>
    </location>
</feature>
<dbReference type="PANTHER" id="PTHR24006:SF888">
    <property type="entry name" value="UBIQUITIN CARBOXYL-TERMINAL HYDROLASE 30"/>
    <property type="match status" value="1"/>
</dbReference>
<dbReference type="PROSITE" id="PS00973">
    <property type="entry name" value="USP_2"/>
    <property type="match status" value="1"/>
</dbReference>
<dbReference type="AlphaFoldDB" id="A0A1R0GM06"/>
<dbReference type="InterPro" id="IPR050164">
    <property type="entry name" value="Peptidase_C19"/>
</dbReference>
<dbReference type="GO" id="GO:0005634">
    <property type="term" value="C:nucleus"/>
    <property type="evidence" value="ECO:0007669"/>
    <property type="project" value="TreeGrafter"/>
</dbReference>
<dbReference type="PANTHER" id="PTHR24006">
    <property type="entry name" value="UBIQUITIN CARBOXYL-TERMINAL HYDROLASE"/>
    <property type="match status" value="1"/>
</dbReference>
<dbReference type="InterPro" id="IPR018200">
    <property type="entry name" value="USP_CS"/>
</dbReference>
<evidence type="ECO:0000256" key="7">
    <source>
        <dbReference type="ARBA" id="ARBA00022807"/>
    </source>
</evidence>
<evidence type="ECO:0000256" key="5">
    <source>
        <dbReference type="ARBA" id="ARBA00022786"/>
    </source>
</evidence>
<keyword evidence="7" id="KW-0788">Thiol protease</keyword>
<dbReference type="Gene3D" id="3.90.70.10">
    <property type="entry name" value="Cysteine proteinases"/>
    <property type="match status" value="2"/>
</dbReference>
<comment type="catalytic activity">
    <reaction evidence="1">
        <text>Thiol-dependent hydrolysis of ester, thioester, amide, peptide and isopeptide bonds formed by the C-terminal Gly of ubiquitin (a 76-residue protein attached to proteins as an intracellular targeting signal).</text>
        <dbReference type="EC" id="3.4.19.12"/>
    </reaction>
</comment>
<comment type="similarity">
    <text evidence="2">Belongs to the peptidase C19 family.</text>
</comment>
<keyword evidence="11" id="KW-1185">Reference proteome</keyword>
<dbReference type="GO" id="GO:0005829">
    <property type="term" value="C:cytosol"/>
    <property type="evidence" value="ECO:0007669"/>
    <property type="project" value="TreeGrafter"/>
</dbReference>
<evidence type="ECO:0000313" key="11">
    <source>
        <dbReference type="Proteomes" id="UP000187455"/>
    </source>
</evidence>
<keyword evidence="4" id="KW-0645">Protease</keyword>
<evidence type="ECO:0000313" key="10">
    <source>
        <dbReference type="EMBL" id="OLY77921.1"/>
    </source>
</evidence>
<gene>
    <name evidence="10" type="ORF">AYI68_g8040</name>
</gene>
<feature type="region of interest" description="Disordered" evidence="8">
    <location>
        <begin position="201"/>
        <end position="220"/>
    </location>
</feature>
<proteinExistence type="inferred from homology"/>
<dbReference type="EC" id="3.4.19.12" evidence="3"/>
<evidence type="ECO:0000256" key="3">
    <source>
        <dbReference type="ARBA" id="ARBA00012759"/>
    </source>
</evidence>
<dbReference type="OrthoDB" id="2020758at2759"/>
<accession>A0A1R0GM06</accession>
<dbReference type="Pfam" id="PF00443">
    <property type="entry name" value="UCH"/>
    <property type="match status" value="1"/>
</dbReference>
<dbReference type="InterPro" id="IPR028889">
    <property type="entry name" value="USP"/>
</dbReference>
<evidence type="ECO:0000256" key="8">
    <source>
        <dbReference type="SAM" id="MobiDB-lite"/>
    </source>
</evidence>
<dbReference type="GO" id="GO:0004843">
    <property type="term" value="F:cysteine-type deubiquitinase activity"/>
    <property type="evidence" value="ECO:0007669"/>
    <property type="project" value="UniProtKB-EC"/>
</dbReference>
<organism evidence="10 11">
    <name type="scientific">Smittium mucronatum</name>
    <dbReference type="NCBI Taxonomy" id="133383"/>
    <lineage>
        <taxon>Eukaryota</taxon>
        <taxon>Fungi</taxon>
        <taxon>Fungi incertae sedis</taxon>
        <taxon>Zoopagomycota</taxon>
        <taxon>Kickxellomycotina</taxon>
        <taxon>Harpellomycetes</taxon>
        <taxon>Harpellales</taxon>
        <taxon>Legeriomycetaceae</taxon>
        <taxon>Smittium</taxon>
    </lineage>
</organism>
<dbReference type="PROSITE" id="PS50235">
    <property type="entry name" value="USP_3"/>
    <property type="match status" value="1"/>
</dbReference>
<dbReference type="STRING" id="133383.A0A1R0GM06"/>
<evidence type="ECO:0000256" key="2">
    <source>
        <dbReference type="ARBA" id="ARBA00009085"/>
    </source>
</evidence>
<keyword evidence="5" id="KW-0833">Ubl conjugation pathway</keyword>
<dbReference type="GO" id="GO:0006508">
    <property type="term" value="P:proteolysis"/>
    <property type="evidence" value="ECO:0007669"/>
    <property type="project" value="UniProtKB-KW"/>
</dbReference>
<dbReference type="Proteomes" id="UP000187455">
    <property type="component" value="Unassembled WGS sequence"/>
</dbReference>
<evidence type="ECO:0000259" key="9">
    <source>
        <dbReference type="PROSITE" id="PS50235"/>
    </source>
</evidence>
<feature type="domain" description="USP" evidence="9">
    <location>
        <begin position="1"/>
        <end position="466"/>
    </location>
</feature>
<sequence>MTSRDSAFQPYALMNALSSKTKLMASTEQQDAQEAFQLISTALRDEQQLLARHIQKANLSLVTHDQKILENPLIGLVASRLGCTDCNYIELIRHFAFDNLSLFLPLTNDVCLLEAALIEYMALEELTDVVCRKCFLLSQFSGINRWLSFISSVSKFIDRYSSDLVVSVDGGSTITTEKIVVKKNSVLAFLKKKYGDFSHRKTQHSFRNGDSSSSDEDEDEYGKISVCPDFGQNFEPLYKSTLQNPSVTGTCKENDEFLRILNDLKLEITTIAKQLVEIIKTDPQQQFNPDPKLIPRLPRNGGRSSMSTKQSIIARPPSLLTLHLARSAISYDGDIIKNNCFVKIPEFLDLTSYVTNGTLETSDPTKSIKDPSNDDERVIYKLVSLVVHFGTHSYGHFITYRRKPSGQLITPLMSSTKLSSLKNHDDFRASSENSNDWYFVSDEEVQRVSIRDALGANPYLLFYERI</sequence>
<evidence type="ECO:0000256" key="6">
    <source>
        <dbReference type="ARBA" id="ARBA00022801"/>
    </source>
</evidence>
<protein>
    <recommendedName>
        <fullName evidence="3">ubiquitinyl hydrolase 1</fullName>
        <ecNumber evidence="3">3.4.19.12</ecNumber>
    </recommendedName>
</protein>
<keyword evidence="6 10" id="KW-0378">Hydrolase</keyword>
<dbReference type="GO" id="GO:0016579">
    <property type="term" value="P:protein deubiquitination"/>
    <property type="evidence" value="ECO:0007669"/>
    <property type="project" value="InterPro"/>
</dbReference>
<dbReference type="InterPro" id="IPR001394">
    <property type="entry name" value="Peptidase_C19_UCH"/>
</dbReference>
<dbReference type="EMBL" id="LSSL01007577">
    <property type="protein sequence ID" value="OLY77921.1"/>
    <property type="molecule type" value="Genomic_DNA"/>
</dbReference>
<reference evidence="10 11" key="1">
    <citation type="journal article" date="2016" name="Mol. Biol. Evol.">
        <title>Genome-Wide Survey of Gut Fungi (Harpellales) Reveals the First Horizontally Transferred Ubiquitin Gene from a Mosquito Host.</title>
        <authorList>
            <person name="Wang Y."/>
            <person name="White M.M."/>
            <person name="Kvist S."/>
            <person name="Moncalvo J.M."/>
        </authorList>
    </citation>
    <scope>NUCLEOTIDE SEQUENCE [LARGE SCALE GENOMIC DNA]</scope>
    <source>
        <strain evidence="10 11">ALG-7-W6</strain>
    </source>
</reference>
<evidence type="ECO:0000256" key="4">
    <source>
        <dbReference type="ARBA" id="ARBA00022670"/>
    </source>
</evidence>
<dbReference type="InterPro" id="IPR038765">
    <property type="entry name" value="Papain-like_cys_pep_sf"/>
</dbReference>
<evidence type="ECO:0000256" key="1">
    <source>
        <dbReference type="ARBA" id="ARBA00000707"/>
    </source>
</evidence>
<name>A0A1R0GM06_9FUNG</name>
<dbReference type="SUPFAM" id="SSF54001">
    <property type="entry name" value="Cysteine proteinases"/>
    <property type="match status" value="1"/>
</dbReference>